<protein>
    <submittedName>
        <fullName evidence="9">Iron ABC transporter permease</fullName>
    </submittedName>
</protein>
<dbReference type="GO" id="GO:0033214">
    <property type="term" value="P:siderophore-iron import into cell"/>
    <property type="evidence" value="ECO:0007669"/>
    <property type="project" value="TreeGrafter"/>
</dbReference>
<dbReference type="Pfam" id="PF01032">
    <property type="entry name" value="FecCD"/>
    <property type="match status" value="1"/>
</dbReference>
<sequence>MLQATTRNPLADPYLLGLSSGASLGAVLVIVAGASIVLPLAAFVGAILALAFTLLLASASAPPTPSRTVLAGVAASAALSAGTSTVIFWSATGDSYREILGWLMGSLAGSTWLGVAVVGAAFVMVGLPLAMSATVLDAFAFGDRTAMSLGVDVGRARVALLVGSALLTGALVSMSGCIGFIGLLVPHAARMVVGHRHRMLLPVSALGGALLLVLADAVGRTAFEPRELPVGIVTALVGAPAFALLLLRSPRASS</sequence>
<keyword evidence="4" id="KW-1003">Cell membrane</keyword>
<dbReference type="KEGG" id="maur:BOH66_06505"/>
<feature type="transmembrane region" description="Helical" evidence="8">
    <location>
        <begin position="111"/>
        <end position="139"/>
    </location>
</feature>
<feature type="transmembrane region" description="Helical" evidence="8">
    <location>
        <begin position="69"/>
        <end position="91"/>
    </location>
</feature>
<dbReference type="InterPro" id="IPR000522">
    <property type="entry name" value="ABC_transptr_permease_BtuC"/>
</dbReference>
<keyword evidence="5 8" id="KW-0812">Transmembrane</keyword>
<evidence type="ECO:0000256" key="1">
    <source>
        <dbReference type="ARBA" id="ARBA00004651"/>
    </source>
</evidence>
<gene>
    <name evidence="9" type="ORF">BOH66_06505</name>
</gene>
<evidence type="ECO:0000256" key="2">
    <source>
        <dbReference type="ARBA" id="ARBA00007935"/>
    </source>
</evidence>
<organism evidence="9 10">
    <name type="scientific">Microbacterium aurum</name>
    <dbReference type="NCBI Taxonomy" id="36805"/>
    <lineage>
        <taxon>Bacteria</taxon>
        <taxon>Bacillati</taxon>
        <taxon>Actinomycetota</taxon>
        <taxon>Actinomycetes</taxon>
        <taxon>Micrococcales</taxon>
        <taxon>Microbacteriaceae</taxon>
        <taxon>Microbacterium</taxon>
    </lineage>
</organism>
<keyword evidence="7 8" id="KW-0472">Membrane</keyword>
<dbReference type="InterPro" id="IPR037294">
    <property type="entry name" value="ABC_BtuC-like"/>
</dbReference>
<feature type="transmembrane region" description="Helical" evidence="8">
    <location>
        <begin position="230"/>
        <end position="247"/>
    </location>
</feature>
<keyword evidence="3" id="KW-0813">Transport</keyword>
<dbReference type="RefSeq" id="WP_076690263.1">
    <property type="nucleotide sequence ID" value="NZ_CALBSP010000001.1"/>
</dbReference>
<evidence type="ECO:0000313" key="9">
    <source>
        <dbReference type="EMBL" id="APZ33947.1"/>
    </source>
</evidence>
<keyword evidence="6 8" id="KW-1133">Transmembrane helix</keyword>
<feature type="transmembrane region" description="Helical" evidence="8">
    <location>
        <begin position="199"/>
        <end position="218"/>
    </location>
</feature>
<dbReference type="PANTHER" id="PTHR30472">
    <property type="entry name" value="FERRIC ENTEROBACTIN TRANSPORT SYSTEM PERMEASE PROTEIN"/>
    <property type="match status" value="1"/>
</dbReference>
<keyword evidence="10" id="KW-1185">Reference proteome</keyword>
<reference evidence="9 10" key="1">
    <citation type="submission" date="2016-12" db="EMBL/GenBank/DDBJ databases">
        <title>Complete genome sequence of Microbacterium aurum KACC 15219.</title>
        <authorList>
            <person name="Jung Y."/>
            <person name="Shin J.-H."/>
            <person name="Lee Y.-J."/>
            <person name="Yi H."/>
            <person name="Bahn Y.-S."/>
            <person name="Kim J.F."/>
            <person name="Lee D.-W."/>
        </authorList>
    </citation>
    <scope>NUCLEOTIDE SEQUENCE [LARGE SCALE GENOMIC DNA]</scope>
    <source>
        <strain evidence="9 10">KACC 15219</strain>
    </source>
</reference>
<dbReference type="STRING" id="36805.BOH66_06505"/>
<dbReference type="Proteomes" id="UP000187185">
    <property type="component" value="Chromosome"/>
</dbReference>
<feature type="transmembrane region" description="Helical" evidence="8">
    <location>
        <begin position="160"/>
        <end position="187"/>
    </location>
</feature>
<evidence type="ECO:0000256" key="3">
    <source>
        <dbReference type="ARBA" id="ARBA00022448"/>
    </source>
</evidence>
<comment type="subcellular location">
    <subcellularLocation>
        <location evidence="1">Cell membrane</location>
        <topology evidence="1">Multi-pass membrane protein</topology>
    </subcellularLocation>
</comment>
<proteinExistence type="inferred from homology"/>
<dbReference type="CDD" id="cd06550">
    <property type="entry name" value="TM_ABC_iron-siderophores_like"/>
    <property type="match status" value="1"/>
</dbReference>
<evidence type="ECO:0000256" key="6">
    <source>
        <dbReference type="ARBA" id="ARBA00022989"/>
    </source>
</evidence>
<feature type="transmembrane region" description="Helical" evidence="8">
    <location>
        <begin position="24"/>
        <end position="57"/>
    </location>
</feature>
<evidence type="ECO:0000256" key="7">
    <source>
        <dbReference type="ARBA" id="ARBA00023136"/>
    </source>
</evidence>
<evidence type="ECO:0000313" key="10">
    <source>
        <dbReference type="Proteomes" id="UP000187185"/>
    </source>
</evidence>
<dbReference type="PANTHER" id="PTHR30472:SF67">
    <property type="entry name" value="PERMEASE OF ABC TRANSPORTER-RELATED"/>
    <property type="match status" value="1"/>
</dbReference>
<dbReference type="GO" id="GO:0022857">
    <property type="term" value="F:transmembrane transporter activity"/>
    <property type="evidence" value="ECO:0007669"/>
    <property type="project" value="InterPro"/>
</dbReference>
<dbReference type="EMBL" id="CP018762">
    <property type="protein sequence ID" value="APZ33947.1"/>
    <property type="molecule type" value="Genomic_DNA"/>
</dbReference>
<dbReference type="SUPFAM" id="SSF81345">
    <property type="entry name" value="ABC transporter involved in vitamin B12 uptake, BtuC"/>
    <property type="match status" value="1"/>
</dbReference>
<accession>A0A1P8U753</accession>
<name>A0A1P8U753_9MICO</name>
<evidence type="ECO:0000256" key="8">
    <source>
        <dbReference type="SAM" id="Phobius"/>
    </source>
</evidence>
<dbReference type="AlphaFoldDB" id="A0A1P8U753"/>
<dbReference type="GO" id="GO:0005886">
    <property type="term" value="C:plasma membrane"/>
    <property type="evidence" value="ECO:0007669"/>
    <property type="project" value="UniProtKB-SubCell"/>
</dbReference>
<evidence type="ECO:0000256" key="4">
    <source>
        <dbReference type="ARBA" id="ARBA00022475"/>
    </source>
</evidence>
<dbReference type="Gene3D" id="1.10.3470.10">
    <property type="entry name" value="ABC transporter involved in vitamin B12 uptake, BtuC"/>
    <property type="match status" value="1"/>
</dbReference>
<evidence type="ECO:0000256" key="5">
    <source>
        <dbReference type="ARBA" id="ARBA00022692"/>
    </source>
</evidence>
<comment type="similarity">
    <text evidence="2">Belongs to the binding-protein-dependent transport system permease family. FecCD subfamily.</text>
</comment>